<feature type="region of interest" description="Disordered" evidence="1">
    <location>
        <begin position="1"/>
        <end position="50"/>
    </location>
</feature>
<gene>
    <name evidence="3" type="primary">LOC102814362</name>
</gene>
<sequence length="715" mass="81429">MAASAASSVHISNMSPTSVSPPVPPPTPISTLTALSKSPQESKASSPILLPRSSCSEDTLPLAVFYGPLDAKNPLLASCEKEIRELLGFMKRKETIATTEDQEYEFHRRCAASLFNIWTKYAPRLPAAYYNEKLLKVGDSLCQMKEYKLALLQCYGRYLQQFSTNLDETKADVTQFKTVFFPNGFGDETAGLTFHALNSRNICSYQLVCESDENLQNKESVVQCLHILSSLRLIMQVALPHEHFCWIIFNGTIYIYTICRKLMMIGQSSKALEYLLWASMCMESSVPLLSARHLTWRATLYTAVCQCYYDCQCGIHGESFARRALAKIDELRQLELMSSLQSQEESTRSYREATIKMAVMIFKRGVFESRRKNKVFFRPKQRVNLREAQTLPWPRTITERLLEEMFDSAASRFLAVLEALTDPNRRLLHTGPIATDEVELRDVTTELFIAGKELLIVSNSGTDGMLGFSKSSLLKHVIERKNTISLDAAVKFIKLAFNYEEWSLFESAASQLTYFLQKQNYPESKKAEMDLTLLLAIEPVINVKRNKGLVFPLENFKESQCVQAYVRKVALHDSCVKTIGYAEDIFRLAATLYSCVCFSPQNVQPDREIVVDMIMFLWQKCKLGIQKINISKNDYAKFTQKISSNKWVHLLWQINEVIHSYKMEGIDIVVVAEVTLRLSEILECLGSPTRRFKKSLGKILNEKYETVHVSTDVNM</sequence>
<dbReference type="AlphaFoldDB" id="A0A9B0WX17"/>
<organism evidence="2 3">
    <name type="scientific">Chrysochloris asiatica</name>
    <name type="common">Cape golden mole</name>
    <dbReference type="NCBI Taxonomy" id="185453"/>
    <lineage>
        <taxon>Eukaryota</taxon>
        <taxon>Metazoa</taxon>
        <taxon>Chordata</taxon>
        <taxon>Craniata</taxon>
        <taxon>Vertebrata</taxon>
        <taxon>Euteleostomi</taxon>
        <taxon>Mammalia</taxon>
        <taxon>Eutheria</taxon>
        <taxon>Afrotheria</taxon>
        <taxon>Chrysochloridae</taxon>
        <taxon>Chrysochlorinae</taxon>
        <taxon>Chrysochloris</taxon>
    </lineage>
</organism>
<evidence type="ECO:0000313" key="2">
    <source>
        <dbReference type="Proteomes" id="UP000504623"/>
    </source>
</evidence>
<protein>
    <submittedName>
        <fullName evidence="3">Uncharacterized protein C12orf55 homolog</fullName>
    </submittedName>
</protein>
<dbReference type="GeneID" id="102814362"/>
<feature type="compositionally biased region" description="Polar residues" evidence="1">
    <location>
        <begin position="1"/>
        <end position="14"/>
    </location>
</feature>
<dbReference type="PANTHER" id="PTHR33487">
    <property type="entry name" value="CILIA- AND FLAGELLA-ASSOCIATED PROTEIN 54"/>
    <property type="match status" value="1"/>
</dbReference>
<dbReference type="OrthoDB" id="2104158at2759"/>
<feature type="compositionally biased region" description="Pro residues" evidence="1">
    <location>
        <begin position="19"/>
        <end position="28"/>
    </location>
</feature>
<dbReference type="CTD" id="144535"/>
<dbReference type="GO" id="GO:0060271">
    <property type="term" value="P:cilium assembly"/>
    <property type="evidence" value="ECO:0007669"/>
    <property type="project" value="TreeGrafter"/>
</dbReference>
<feature type="compositionally biased region" description="Polar residues" evidence="1">
    <location>
        <begin position="29"/>
        <end position="45"/>
    </location>
</feature>
<accession>A0A9B0WX17</accession>
<reference evidence="3" key="1">
    <citation type="submission" date="2025-08" db="UniProtKB">
        <authorList>
            <consortium name="RefSeq"/>
        </authorList>
    </citation>
    <scope>IDENTIFICATION</scope>
    <source>
        <tissue evidence="3">Spleen</tissue>
    </source>
</reference>
<dbReference type="Pfam" id="PF14858">
    <property type="entry name" value="CFAP54_N"/>
    <property type="match status" value="1"/>
</dbReference>
<name>A0A9B0WX17_CHRAS</name>
<dbReference type="RefSeq" id="XP_006871878.1">
    <property type="nucleotide sequence ID" value="XM_006871816.1"/>
</dbReference>
<dbReference type="PANTHER" id="PTHR33487:SF1">
    <property type="entry name" value="CILIA- AND FLAGELLA-ASSOCIATED PROTEIN 54"/>
    <property type="match status" value="1"/>
</dbReference>
<evidence type="ECO:0000313" key="3">
    <source>
        <dbReference type="RefSeq" id="XP_006871878.1"/>
    </source>
</evidence>
<dbReference type="InterPro" id="IPR027912">
    <property type="entry name" value="CFAP54"/>
</dbReference>
<evidence type="ECO:0000256" key="1">
    <source>
        <dbReference type="SAM" id="MobiDB-lite"/>
    </source>
</evidence>
<dbReference type="Proteomes" id="UP000504623">
    <property type="component" value="Unplaced"/>
</dbReference>
<proteinExistence type="predicted"/>
<keyword evidence="2" id="KW-1185">Reference proteome</keyword>